<keyword evidence="2" id="KW-0597">Phosphoprotein</keyword>
<feature type="region of interest" description="Disordered" evidence="3">
    <location>
        <begin position="84"/>
        <end position="105"/>
    </location>
</feature>
<dbReference type="PROSITE" id="PS00012">
    <property type="entry name" value="PHOSPHOPANTETHEINE"/>
    <property type="match status" value="1"/>
</dbReference>
<dbReference type="RefSeq" id="WP_261693164.1">
    <property type="nucleotide sequence ID" value="NZ_CP104694.1"/>
</dbReference>
<dbReference type="EMBL" id="CP104694">
    <property type="protein sequence ID" value="UXI66180.1"/>
    <property type="molecule type" value="Genomic_DNA"/>
</dbReference>
<proteinExistence type="predicted"/>
<name>A0ABY6B8H9_9GAMM</name>
<evidence type="ECO:0000256" key="2">
    <source>
        <dbReference type="ARBA" id="ARBA00022553"/>
    </source>
</evidence>
<evidence type="ECO:0000256" key="1">
    <source>
        <dbReference type="ARBA" id="ARBA00022450"/>
    </source>
</evidence>
<accession>A0ABY6B8H9</accession>
<dbReference type="Proteomes" id="UP001064632">
    <property type="component" value="Chromosome"/>
</dbReference>
<evidence type="ECO:0000313" key="6">
    <source>
        <dbReference type="Proteomes" id="UP001064632"/>
    </source>
</evidence>
<organism evidence="5 6">
    <name type="scientific">Tahibacter amnicola</name>
    <dbReference type="NCBI Taxonomy" id="2976241"/>
    <lineage>
        <taxon>Bacteria</taxon>
        <taxon>Pseudomonadati</taxon>
        <taxon>Pseudomonadota</taxon>
        <taxon>Gammaproteobacteria</taxon>
        <taxon>Lysobacterales</taxon>
        <taxon>Rhodanobacteraceae</taxon>
        <taxon>Tahibacter</taxon>
    </lineage>
</organism>
<dbReference type="InterPro" id="IPR006162">
    <property type="entry name" value="Ppantetheine_attach_site"/>
</dbReference>
<evidence type="ECO:0000256" key="3">
    <source>
        <dbReference type="SAM" id="MobiDB-lite"/>
    </source>
</evidence>
<dbReference type="InterPro" id="IPR009081">
    <property type="entry name" value="PP-bd_ACP"/>
</dbReference>
<evidence type="ECO:0000313" key="5">
    <source>
        <dbReference type="EMBL" id="UXI66180.1"/>
    </source>
</evidence>
<keyword evidence="1" id="KW-0596">Phosphopantetheine</keyword>
<dbReference type="InterPro" id="IPR036736">
    <property type="entry name" value="ACP-like_sf"/>
</dbReference>
<dbReference type="SUPFAM" id="SSF47336">
    <property type="entry name" value="ACP-like"/>
    <property type="match status" value="1"/>
</dbReference>
<gene>
    <name evidence="5" type="ORF">N4264_15635</name>
</gene>
<keyword evidence="6" id="KW-1185">Reference proteome</keyword>
<feature type="domain" description="Carrier" evidence="4">
    <location>
        <begin position="5"/>
        <end position="80"/>
    </location>
</feature>
<dbReference type="Pfam" id="PF00550">
    <property type="entry name" value="PP-binding"/>
    <property type="match status" value="1"/>
</dbReference>
<protein>
    <submittedName>
        <fullName evidence="5">Acyl carrier protein</fullName>
    </submittedName>
</protein>
<reference evidence="5" key="1">
    <citation type="submission" date="2022-09" db="EMBL/GenBank/DDBJ databases">
        <title>Tahibacter sp. nov., isolated from a fresh water.</title>
        <authorList>
            <person name="Baek J.H."/>
            <person name="Lee J.K."/>
            <person name="Kim J.M."/>
            <person name="Jeon C.O."/>
        </authorList>
    </citation>
    <scope>NUCLEOTIDE SEQUENCE</scope>
    <source>
        <strain evidence="5">W38</strain>
    </source>
</reference>
<dbReference type="Gene3D" id="1.10.1200.10">
    <property type="entry name" value="ACP-like"/>
    <property type="match status" value="1"/>
</dbReference>
<evidence type="ECO:0000259" key="4">
    <source>
        <dbReference type="PROSITE" id="PS50075"/>
    </source>
</evidence>
<sequence>MSTTIAIEQMIKDYMVGSAGVSPDKLDDPERKLSELGLDSLSVIEMLFEVEDKYGVHVDDPMPLKELNLRELYAFIAELVENKQDSSKNAGSEPVPAPAGATADA</sequence>
<dbReference type="PROSITE" id="PS50075">
    <property type="entry name" value="CARRIER"/>
    <property type="match status" value="1"/>
</dbReference>